<dbReference type="InterPro" id="IPR029071">
    <property type="entry name" value="Ubiquitin-like_domsf"/>
</dbReference>
<gene>
    <name evidence="3" type="ORF">CK203_004217</name>
</gene>
<evidence type="ECO:0000313" key="4">
    <source>
        <dbReference type="Proteomes" id="UP000288805"/>
    </source>
</evidence>
<dbReference type="SMART" id="SM00213">
    <property type="entry name" value="UBQ"/>
    <property type="match status" value="1"/>
</dbReference>
<sequence length="423" mass="46626">MDMGAFEAILKSFGALTELWGSTPKAQGTSAEEVDTSQRSLTLVEGKRKADMKEGDDEENSSFNSVLSGNSLLGKRPNSRRIVKLEKGECSMGAKKFPQLEIDEEAAFIHGGYILDVVLLGNKIVGENRRLRKVSDKGGACKVVIPISSALFFGNTKSWFGASRGVRLCDPLSTFLFALMAMYIRVKRSKTTYFLQCDPTETILDVKQKLHTLIDQPINDQRLILVGTGEILDDSKTLADQKVENDAVVALTLRKVVSYNLPLEQSRFFEVSASFCCALFPRGFHTIFPVPMKSQALSMVIIFLRKILVANRMKEPPIELCYHALDVIIVSVVKKPANLTNNKKKLPVVVGSNLLFLDPGSGVIKQTGRCQLATMFQGGGEEGMGVVVVIGDNCVELDDNEFEDVNIVRPNDDFYQSRDPDGS</sequence>
<comment type="caution">
    <text evidence="3">The sequence shown here is derived from an EMBL/GenBank/DDBJ whole genome shotgun (WGS) entry which is preliminary data.</text>
</comment>
<protein>
    <recommendedName>
        <fullName evidence="2">Ubiquitin-like domain-containing protein</fullName>
    </recommendedName>
</protein>
<reference evidence="3 4" key="1">
    <citation type="journal article" date="2018" name="PLoS Genet.">
        <title>Population sequencing reveals clonal diversity and ancestral inbreeding in the grapevine cultivar Chardonnay.</title>
        <authorList>
            <person name="Roach M.J."/>
            <person name="Johnson D.L."/>
            <person name="Bohlmann J."/>
            <person name="van Vuuren H.J."/>
            <person name="Jones S.J."/>
            <person name="Pretorius I.S."/>
            <person name="Schmidt S.A."/>
            <person name="Borneman A.R."/>
        </authorList>
    </citation>
    <scope>NUCLEOTIDE SEQUENCE [LARGE SCALE GENOMIC DNA]</scope>
    <source>
        <strain evidence="4">cv. Chardonnay</strain>
        <tissue evidence="3">Leaf</tissue>
    </source>
</reference>
<proteinExistence type="predicted"/>
<evidence type="ECO:0000313" key="3">
    <source>
        <dbReference type="EMBL" id="RVX17829.1"/>
    </source>
</evidence>
<dbReference type="Gene3D" id="3.10.20.90">
    <property type="entry name" value="Phosphatidylinositol 3-kinase Catalytic Subunit, Chain A, domain 1"/>
    <property type="match status" value="1"/>
</dbReference>
<dbReference type="OrthoDB" id="428577at2759"/>
<evidence type="ECO:0000259" key="2">
    <source>
        <dbReference type="PROSITE" id="PS50053"/>
    </source>
</evidence>
<dbReference type="AlphaFoldDB" id="A0A438K9D8"/>
<dbReference type="CDD" id="cd17039">
    <property type="entry name" value="Ubl_ubiquitin_like"/>
    <property type="match status" value="1"/>
</dbReference>
<dbReference type="Proteomes" id="UP000288805">
    <property type="component" value="Unassembled WGS sequence"/>
</dbReference>
<dbReference type="PROSITE" id="PS50053">
    <property type="entry name" value="UBIQUITIN_2"/>
    <property type="match status" value="1"/>
</dbReference>
<dbReference type="EMBL" id="QGNW01000012">
    <property type="protein sequence ID" value="RVX17829.1"/>
    <property type="molecule type" value="Genomic_DNA"/>
</dbReference>
<dbReference type="InterPro" id="IPR000626">
    <property type="entry name" value="Ubiquitin-like_dom"/>
</dbReference>
<dbReference type="PANTHER" id="PTHR47725">
    <property type="entry name" value="OS03G0364000 PROTEIN"/>
    <property type="match status" value="1"/>
</dbReference>
<name>A0A438K9D8_VITVI</name>
<organism evidence="3 4">
    <name type="scientific">Vitis vinifera</name>
    <name type="common">Grape</name>
    <dbReference type="NCBI Taxonomy" id="29760"/>
    <lineage>
        <taxon>Eukaryota</taxon>
        <taxon>Viridiplantae</taxon>
        <taxon>Streptophyta</taxon>
        <taxon>Embryophyta</taxon>
        <taxon>Tracheophyta</taxon>
        <taxon>Spermatophyta</taxon>
        <taxon>Magnoliopsida</taxon>
        <taxon>eudicotyledons</taxon>
        <taxon>Gunneridae</taxon>
        <taxon>Pentapetalae</taxon>
        <taxon>rosids</taxon>
        <taxon>Vitales</taxon>
        <taxon>Vitaceae</taxon>
        <taxon>Viteae</taxon>
        <taxon>Vitis</taxon>
    </lineage>
</organism>
<accession>A0A438K9D8</accession>
<feature type="region of interest" description="Disordered" evidence="1">
    <location>
        <begin position="24"/>
        <end position="66"/>
    </location>
</feature>
<feature type="domain" description="Ubiquitin-like" evidence="2">
    <location>
        <begin position="180"/>
        <end position="255"/>
    </location>
</feature>
<evidence type="ECO:0000256" key="1">
    <source>
        <dbReference type="SAM" id="MobiDB-lite"/>
    </source>
</evidence>
<dbReference type="PANTHER" id="PTHR47725:SF2">
    <property type="entry name" value="UBIQUITIN-LIKE DOMAIN-CONTAINING PROTEIN"/>
    <property type="match status" value="1"/>
</dbReference>
<dbReference type="Pfam" id="PF00240">
    <property type="entry name" value="ubiquitin"/>
    <property type="match status" value="1"/>
</dbReference>
<dbReference type="SUPFAM" id="SSF54236">
    <property type="entry name" value="Ubiquitin-like"/>
    <property type="match status" value="1"/>
</dbReference>